<reference evidence="1 2" key="1">
    <citation type="journal article" date="2015" name="Infect. Genet. Evol.">
        <title>Genomic sequences of six botulinum neurotoxin-producing strains representing three clostridial species illustrate the mobility and diversity of botulinum neurotoxin genes.</title>
        <authorList>
            <person name="Smith T.J."/>
            <person name="Hill K.K."/>
            <person name="Xie G."/>
            <person name="Foley B.T."/>
            <person name="Williamson C.H."/>
            <person name="Foster J.T."/>
            <person name="Johnson S.L."/>
            <person name="Chertkov O."/>
            <person name="Teshima H."/>
            <person name="Gibbons H.S."/>
            <person name="Johnsky L.A."/>
            <person name="Karavis M.A."/>
            <person name="Smith L.A."/>
        </authorList>
    </citation>
    <scope>NUCLEOTIDE SEQUENCE [LARGE SCALE GENOMIC DNA]</scope>
    <source>
        <strain evidence="1 2">CDC 2741</strain>
    </source>
</reference>
<protein>
    <recommendedName>
        <fullName evidence="3">Lipoprotein</fullName>
    </recommendedName>
</protein>
<dbReference type="InterPro" id="IPR035253">
    <property type="entry name" value="Lipoprotein_22_bac"/>
</dbReference>
<name>A0A0C1U4S3_9CLOT</name>
<keyword evidence="2" id="KW-1185">Reference proteome</keyword>
<dbReference type="AlphaFoldDB" id="A0A0C1U4S3"/>
<dbReference type="STRING" id="29341.RSJ17_17515"/>
<dbReference type="RefSeq" id="WP_039630939.1">
    <property type="nucleotide sequence ID" value="NZ_AYSO01000013.1"/>
</dbReference>
<proteinExistence type="predicted"/>
<organism evidence="1 2">
    <name type="scientific">Clostridium argentinense CDC 2741</name>
    <dbReference type="NCBI Taxonomy" id="1418104"/>
    <lineage>
        <taxon>Bacteria</taxon>
        <taxon>Bacillati</taxon>
        <taxon>Bacillota</taxon>
        <taxon>Clostridia</taxon>
        <taxon>Eubacteriales</taxon>
        <taxon>Clostridiaceae</taxon>
        <taxon>Clostridium</taxon>
    </lineage>
</organism>
<evidence type="ECO:0000313" key="1">
    <source>
        <dbReference type="EMBL" id="KIE47769.1"/>
    </source>
</evidence>
<accession>A0A0C1U4S3</accession>
<dbReference type="Pfam" id="PF17294">
    <property type="entry name" value="Lipoprotein_22"/>
    <property type="match status" value="1"/>
</dbReference>
<sequence length="231" mass="26112">MKKISKWILGGVIAVGIFTAASQGLQYVLKGPKKPFNAILVSGKSEDVKEAKEIYKDNTNYTKDYTYKIVAEDKTVVENGKEIKNTQTYIVITKDTVKTMIKDQIFREKIDETSNLDTQLLKEMPNIDGNETLILGSDYFKDISKLNLQGKELSMKYGNYSWMGYLPPEGTIIIADDKTYDALKGSELDMTLIRFEKGTLDLREASDMEKVKNTLSSVADNIEINYSIIEE</sequence>
<comment type="caution">
    <text evidence="1">The sequence shown here is derived from an EMBL/GenBank/DDBJ whole genome shotgun (WGS) entry which is preliminary data.</text>
</comment>
<evidence type="ECO:0008006" key="3">
    <source>
        <dbReference type="Google" id="ProtNLM"/>
    </source>
</evidence>
<dbReference type="Gene3D" id="2.40.40.60">
    <property type="match status" value="1"/>
</dbReference>
<dbReference type="OrthoDB" id="2084453at2"/>
<dbReference type="EMBL" id="AYSO01000013">
    <property type="protein sequence ID" value="KIE47769.1"/>
    <property type="molecule type" value="Genomic_DNA"/>
</dbReference>
<evidence type="ECO:0000313" key="2">
    <source>
        <dbReference type="Proteomes" id="UP000031366"/>
    </source>
</evidence>
<gene>
    <name evidence="1" type="ORF">U732_3690</name>
</gene>
<dbReference type="Proteomes" id="UP000031366">
    <property type="component" value="Unassembled WGS sequence"/>
</dbReference>